<name>A0A1L8D056_9THEO</name>
<organism evidence="2 3">
    <name type="scientific">Carboxydothermus islandicus</name>
    <dbReference type="NCBI Taxonomy" id="661089"/>
    <lineage>
        <taxon>Bacteria</taxon>
        <taxon>Bacillati</taxon>
        <taxon>Bacillota</taxon>
        <taxon>Clostridia</taxon>
        <taxon>Thermoanaerobacterales</taxon>
        <taxon>Thermoanaerobacteraceae</taxon>
        <taxon>Carboxydothermus</taxon>
    </lineage>
</organism>
<dbReference type="Proteomes" id="UP000187338">
    <property type="component" value="Unassembled WGS sequence"/>
</dbReference>
<keyword evidence="2" id="KW-0378">Hydrolase</keyword>
<protein>
    <submittedName>
        <fullName evidence="2">Carbon-nitrogen hydrolase family protein</fullName>
    </submittedName>
</protein>
<dbReference type="SUPFAM" id="SSF56317">
    <property type="entry name" value="Carbon-nitrogen hydrolase"/>
    <property type="match status" value="1"/>
</dbReference>
<keyword evidence="3" id="KW-1185">Reference proteome</keyword>
<evidence type="ECO:0000313" key="3">
    <source>
        <dbReference type="Proteomes" id="UP000187338"/>
    </source>
</evidence>
<dbReference type="Pfam" id="PF00795">
    <property type="entry name" value="CN_hydrolase"/>
    <property type="match status" value="1"/>
</dbReference>
<accession>A0A1L8D056</accession>
<dbReference type="AlphaFoldDB" id="A0A1L8D056"/>
<dbReference type="InterPro" id="IPR003010">
    <property type="entry name" value="C-N_Hydrolase"/>
</dbReference>
<dbReference type="STRING" id="661089.ciss_04750"/>
<dbReference type="Gene3D" id="3.60.110.10">
    <property type="entry name" value="Carbon-nitrogen hydrolase"/>
    <property type="match status" value="1"/>
</dbReference>
<dbReference type="GO" id="GO:0016787">
    <property type="term" value="F:hydrolase activity"/>
    <property type="evidence" value="ECO:0007669"/>
    <property type="project" value="UniProtKB-KW"/>
</dbReference>
<gene>
    <name evidence="2" type="ORF">ciss_04750</name>
</gene>
<dbReference type="EMBL" id="BDJL01000008">
    <property type="protein sequence ID" value="GAV24542.1"/>
    <property type="molecule type" value="Genomic_DNA"/>
</dbReference>
<dbReference type="InterPro" id="IPR036526">
    <property type="entry name" value="C-N_Hydrolase_sf"/>
</dbReference>
<comment type="caution">
    <text evidence="2">The sequence shown here is derived from an EMBL/GenBank/DDBJ whole genome shotgun (WGS) entry which is preliminary data.</text>
</comment>
<evidence type="ECO:0000313" key="2">
    <source>
        <dbReference type="EMBL" id="GAV24542.1"/>
    </source>
</evidence>
<proteinExistence type="predicted"/>
<evidence type="ECO:0000259" key="1">
    <source>
        <dbReference type="Pfam" id="PF00795"/>
    </source>
</evidence>
<sequence length="82" mass="9184">MGLVRASENTVFVAGINSTGGAYPDGRKITGGSFVAWPNGNYGVTLGSEETISLVELDKNLIEETRKRWPYLRDIKKKKYYR</sequence>
<reference evidence="3" key="1">
    <citation type="submission" date="2016-12" db="EMBL/GenBank/DDBJ databases">
        <title>Draft Genome Sequences od Carboxydothermus pertinax and islandicus, Hydrogenogenic Carboxydotrophic Bacteria.</title>
        <authorList>
            <person name="Fukuyama Y."/>
            <person name="Ohmae K."/>
            <person name="Yoneda Y."/>
            <person name="Yoshida T."/>
            <person name="Sako Y."/>
        </authorList>
    </citation>
    <scope>NUCLEOTIDE SEQUENCE [LARGE SCALE GENOMIC DNA]</scope>
    <source>
        <strain evidence="3">SET</strain>
    </source>
</reference>
<feature type="domain" description="CN hydrolase" evidence="1">
    <location>
        <begin position="4"/>
        <end position="67"/>
    </location>
</feature>